<evidence type="ECO:0000256" key="1">
    <source>
        <dbReference type="SAM" id="Coils"/>
    </source>
</evidence>
<dbReference type="Gene3D" id="2.40.50.40">
    <property type="match status" value="1"/>
</dbReference>
<evidence type="ECO:0000313" key="4">
    <source>
        <dbReference type="EMBL" id="CAE6468958.1"/>
    </source>
</evidence>
<evidence type="ECO:0000259" key="3">
    <source>
        <dbReference type="PROSITE" id="PS50013"/>
    </source>
</evidence>
<feature type="region of interest" description="Disordered" evidence="2">
    <location>
        <begin position="73"/>
        <end position="980"/>
    </location>
</feature>
<dbReference type="InterPro" id="IPR000953">
    <property type="entry name" value="Chromo/chromo_shadow_dom"/>
</dbReference>
<feature type="compositionally biased region" description="Low complexity" evidence="2">
    <location>
        <begin position="110"/>
        <end position="135"/>
    </location>
</feature>
<feature type="compositionally biased region" description="Acidic residues" evidence="2">
    <location>
        <begin position="599"/>
        <end position="618"/>
    </location>
</feature>
<feature type="coiled-coil region" evidence="1">
    <location>
        <begin position="1062"/>
        <end position="1096"/>
    </location>
</feature>
<feature type="region of interest" description="Disordered" evidence="2">
    <location>
        <begin position="1007"/>
        <end position="1060"/>
    </location>
</feature>
<feature type="compositionally biased region" description="Acidic residues" evidence="2">
    <location>
        <begin position="573"/>
        <end position="590"/>
    </location>
</feature>
<dbReference type="PANTHER" id="PTHR47357">
    <property type="entry name" value="COP1-INTERACTIVE PROTEIN 1"/>
    <property type="match status" value="1"/>
</dbReference>
<feature type="compositionally biased region" description="Polar residues" evidence="2">
    <location>
        <begin position="1042"/>
        <end position="1053"/>
    </location>
</feature>
<dbReference type="CDD" id="cd00024">
    <property type="entry name" value="CD_CSD"/>
    <property type="match status" value="1"/>
</dbReference>
<accession>A0A8H3BYL9</accession>
<feature type="compositionally biased region" description="Polar residues" evidence="2">
    <location>
        <begin position="793"/>
        <end position="803"/>
    </location>
</feature>
<evidence type="ECO:0000256" key="2">
    <source>
        <dbReference type="SAM" id="MobiDB-lite"/>
    </source>
</evidence>
<feature type="compositionally biased region" description="Low complexity" evidence="2">
    <location>
        <begin position="837"/>
        <end position="848"/>
    </location>
</feature>
<feature type="compositionally biased region" description="Polar residues" evidence="2">
    <location>
        <begin position="89"/>
        <end position="109"/>
    </location>
</feature>
<dbReference type="PANTHER" id="PTHR47357:SF1">
    <property type="entry name" value="SPINDLE POLE BODY COMPONENT 110"/>
    <property type="match status" value="1"/>
</dbReference>
<feature type="compositionally biased region" description="Polar residues" evidence="2">
    <location>
        <begin position="439"/>
        <end position="455"/>
    </location>
</feature>
<sequence length="1640" mass="180892">MSQFPAGYETQFQSQSDDEENLYNVERILAEKGRKYLVQWEGIDPVTGEKWKPDWVPKTDCTDDLIADWKREKARMKQKGRGTPFKSVSYMSGSVNAPQSKMSHSVSGKSTSSRMTEASTSARSRSPAPLPKASATSRRESAFCIELPVPRRTKRRRDSDPKEDPMSPVKKMKLGGPPSPLPASPFDDDDGGVGEMFPKKRFGPVTYKGRKPKVVESTAFPKLTGPYVREDKEGQSSRGLTNPEPTKHRTETSRNDDANTETETEDEDYPPPPPKRGIDGRNSPLKSKSEPVLKPRTRNTARNAPDEPLRAASLPFERPHPTSAARTRALPPRSRSAAQREVRRQMLLEPPGPPEDFPLWPRVVGKDDKLRRRSGSKSRTSSIANSSRKSAGETSIAGPSAPSEAKALVLPENEAPHPPVTAAAPAPAPVTTSVLAPTRTRTPTPSLDPTTSNPSPDAPKRSSLAKSMASSSARPSSAKSVSFRVDGSDDFDEHRVEHAPHSPGERTTDLDHIVPNVELENKPLPQEPTQPAPIDPELPQTQSQSQSNSDSSKSTHISDSEEGIEEGGKYENQENEAESEVDESEVEVENLELVPREPGEDEDEEEEEDGSEEDQEEQREDRGSGRQEEEDESDEIEEEGGSTRSSPSLGGDGPPPAPDIGIQSPGRQPSPFLEIQQDGSLDPPRNTGDADEVQNVEPLSVHEESYEVADVDVSMDHATEVDMLLSSDISQHSGLNEQEKELEGQDEDEDEQEQEQDEEDEEEDSMATFGDSTLDPLNLTIDDASQEHHTEEPGNNTQTPTDLSSERIPAPYSRTAIDHPTTREVISTLLPGILDTSSQSQSQSQSQSHSLPAGTPDSTFIPPTFPSQTLSDLIAQPGSQPQSEQIHTHSSIEQPASSWSIPRPGQLPHQNDTISNFTPTNPSIKPAPAIPSPDRELITPSTLDVGINGHDQVDATDPEPPSQMDVSQPSQEIGLDSAEARSIPTSGLSSELGVVPDMNVEVFKKQVRHSSPESDIGDFSPRKFSPGRPSPRSSERASVRPYQQTMVHQSSPSPKGGWNNAHEDARKQIQEQATRIQALLADLANLEAAKKAIEAEASAFVQSTNRLNEVFQQAREEHAQEAETQANVISDLKTQLEVIRNQYDTAESQREFALEQYTRASTEAKRMSDENKALEAKIKKLERQLSSGLRQWRSGFESNVVRHKQEVQTLQGQLKLEREMYARSKAPELCRRAAEWYELKKRVEELEEEATEAERLEALLREREGEIRRRELAVADREQALEDSVRATQSQAQTTQRLSQDDLQTESMLTNQSTILASLDGELGEEMVWMCSYRESTGKICGKVFESMGLTPLNSSLSSSPWLNLAAMVHLVLYTLSAISVVAKAQYTATYLPNNVPAHTEEGQIGTNQCGSGNSQTSLCQSLYVNSVEDFCLWAPPYSDGKNSSIGEVEQIVVSWCVKPGYGTRLIPDGTIKGAHFVQTPDYVQVTGWGDFTKMNVPKGDAGGELDPHGADGLGNPHGGLVFGSSFGKLQQYHEWTNFMSATEFCVRACKDGPSAAKICNHIYDIMGCEWNMPGNYAQGVFENCLVYGRKLHKECWSYDELSVNSYLVAANFFRHFWGQTALSIPYHNRRKCRKGTSKW</sequence>
<feature type="compositionally biased region" description="Low complexity" evidence="2">
    <location>
        <begin position="1286"/>
        <end position="1298"/>
    </location>
</feature>
<feature type="region of interest" description="Disordered" evidence="2">
    <location>
        <begin position="1283"/>
        <end position="1303"/>
    </location>
</feature>
<dbReference type="Proteomes" id="UP000663846">
    <property type="component" value="Unassembled WGS sequence"/>
</dbReference>
<feature type="compositionally biased region" description="Basic and acidic residues" evidence="2">
    <location>
        <begin position="245"/>
        <end position="257"/>
    </location>
</feature>
<reference evidence="4" key="1">
    <citation type="submission" date="2021-01" db="EMBL/GenBank/DDBJ databases">
        <authorList>
            <person name="Kaushik A."/>
        </authorList>
    </citation>
    <scope>NUCLEOTIDE SEQUENCE</scope>
    <source>
        <strain evidence="4">AG1-1C</strain>
    </source>
</reference>
<feature type="compositionally biased region" description="Basic and acidic residues" evidence="2">
    <location>
        <begin position="492"/>
        <end position="512"/>
    </location>
</feature>
<dbReference type="GO" id="GO:0005856">
    <property type="term" value="C:cytoskeleton"/>
    <property type="evidence" value="ECO:0007669"/>
    <property type="project" value="TreeGrafter"/>
</dbReference>
<feature type="compositionally biased region" description="Pro residues" evidence="2">
    <location>
        <begin position="525"/>
        <end position="536"/>
    </location>
</feature>
<feature type="compositionally biased region" description="Acidic residues" evidence="2">
    <location>
        <begin position="744"/>
        <end position="765"/>
    </location>
</feature>
<keyword evidence="1" id="KW-0175">Coiled coil</keyword>
<feature type="compositionally biased region" description="Low complexity" evidence="2">
    <location>
        <begin position="1022"/>
        <end position="1032"/>
    </location>
</feature>
<dbReference type="GO" id="GO:0005200">
    <property type="term" value="F:structural constituent of cytoskeleton"/>
    <property type="evidence" value="ECO:0007669"/>
    <property type="project" value="TreeGrafter"/>
</dbReference>
<feature type="compositionally biased region" description="Acidic residues" evidence="2">
    <location>
        <begin position="628"/>
        <end position="640"/>
    </location>
</feature>
<feature type="compositionally biased region" description="Polar residues" evidence="2">
    <location>
        <begin position="866"/>
        <end position="900"/>
    </location>
</feature>
<feature type="domain" description="Chromo" evidence="3">
    <location>
        <begin position="23"/>
        <end position="81"/>
    </location>
</feature>
<dbReference type="PROSITE" id="PS50013">
    <property type="entry name" value="CHROMO_2"/>
    <property type="match status" value="1"/>
</dbReference>
<comment type="caution">
    <text evidence="4">The sequence shown here is derived from an EMBL/GenBank/DDBJ whole genome shotgun (WGS) entry which is preliminary data.</text>
</comment>
<feature type="coiled-coil region" evidence="1">
    <location>
        <begin position="1236"/>
        <end position="1266"/>
    </location>
</feature>
<feature type="compositionally biased region" description="Low complexity" evidence="2">
    <location>
        <begin position="462"/>
        <end position="482"/>
    </location>
</feature>
<feature type="compositionally biased region" description="Acidic residues" evidence="2">
    <location>
        <begin position="258"/>
        <end position="269"/>
    </location>
</feature>
<feature type="coiled-coil region" evidence="1">
    <location>
        <begin position="1129"/>
        <end position="1191"/>
    </location>
</feature>
<feature type="compositionally biased region" description="Polar residues" evidence="2">
    <location>
        <begin position="727"/>
        <end position="736"/>
    </location>
</feature>
<protein>
    <recommendedName>
        <fullName evidence="3">Chromo domain-containing protein</fullName>
    </recommendedName>
</protein>
<feature type="compositionally biased region" description="Low complexity" evidence="2">
    <location>
        <begin position="420"/>
        <end position="438"/>
    </location>
</feature>
<feature type="compositionally biased region" description="Low complexity" evidence="2">
    <location>
        <begin position="540"/>
        <end position="557"/>
    </location>
</feature>
<evidence type="ECO:0000313" key="5">
    <source>
        <dbReference type="Proteomes" id="UP000663846"/>
    </source>
</evidence>
<feature type="compositionally biased region" description="Polar residues" evidence="2">
    <location>
        <begin position="383"/>
        <end position="393"/>
    </location>
</feature>
<dbReference type="EMBL" id="CAJMWS010000924">
    <property type="protein sequence ID" value="CAE6468958.1"/>
    <property type="molecule type" value="Genomic_DNA"/>
</dbReference>
<name>A0A8H3BYL9_9AGAM</name>
<organism evidence="4 5">
    <name type="scientific">Rhizoctonia solani</name>
    <dbReference type="NCBI Taxonomy" id="456999"/>
    <lineage>
        <taxon>Eukaryota</taxon>
        <taxon>Fungi</taxon>
        <taxon>Dikarya</taxon>
        <taxon>Basidiomycota</taxon>
        <taxon>Agaricomycotina</taxon>
        <taxon>Agaricomycetes</taxon>
        <taxon>Cantharellales</taxon>
        <taxon>Ceratobasidiaceae</taxon>
        <taxon>Rhizoctonia</taxon>
    </lineage>
</organism>
<proteinExistence type="predicted"/>
<gene>
    <name evidence="4" type="ORF">RDB_LOCUS171643</name>
</gene>
<feature type="compositionally biased region" description="Polar residues" evidence="2">
    <location>
        <begin position="908"/>
        <end position="921"/>
    </location>
</feature>